<dbReference type="PANTHER" id="PTHR33609:SF5">
    <property type="entry name" value="LOW CALCIUM RESPONSE LOCUS PROTEIN S"/>
    <property type="match status" value="1"/>
</dbReference>
<dbReference type="GO" id="GO:0004803">
    <property type="term" value="F:transposase activity"/>
    <property type="evidence" value="ECO:0007669"/>
    <property type="project" value="InterPro"/>
</dbReference>
<dbReference type="SUPFAM" id="SSF46689">
    <property type="entry name" value="Homeodomain-like"/>
    <property type="match status" value="1"/>
</dbReference>
<dbReference type="AlphaFoldDB" id="A0A2X2BEG4"/>
<evidence type="ECO:0000256" key="2">
    <source>
        <dbReference type="SAM" id="Coils"/>
    </source>
</evidence>
<reference evidence="3 4" key="1">
    <citation type="submission" date="2018-06" db="EMBL/GenBank/DDBJ databases">
        <authorList>
            <consortium name="Pathogen Informatics"/>
            <person name="Doyle S."/>
        </authorList>
    </citation>
    <scope>NUCLEOTIDE SEQUENCE [LARGE SCALE GENOMIC DNA]</scope>
    <source>
        <strain evidence="3 4">NCTC10975</strain>
    </source>
</reference>
<evidence type="ECO:0000256" key="1">
    <source>
        <dbReference type="ARBA" id="ARBA00009964"/>
    </source>
</evidence>
<organism evidence="3 4">
    <name type="scientific">Proteus mirabilis</name>
    <dbReference type="NCBI Taxonomy" id="584"/>
    <lineage>
        <taxon>Bacteria</taxon>
        <taxon>Pseudomonadati</taxon>
        <taxon>Pseudomonadota</taxon>
        <taxon>Gammaproteobacteria</taxon>
        <taxon>Enterobacterales</taxon>
        <taxon>Morganellaceae</taxon>
        <taxon>Proteus</taxon>
    </lineage>
</organism>
<feature type="coiled-coil region" evidence="2">
    <location>
        <begin position="49"/>
        <end position="76"/>
    </location>
</feature>
<protein>
    <submittedName>
        <fullName evidence="3">Transposase</fullName>
    </submittedName>
</protein>
<dbReference type="Gene3D" id="1.10.10.60">
    <property type="entry name" value="Homeodomain-like"/>
    <property type="match status" value="1"/>
</dbReference>
<dbReference type="InterPro" id="IPR009057">
    <property type="entry name" value="Homeodomain-like_sf"/>
</dbReference>
<dbReference type="Pfam" id="PF01527">
    <property type="entry name" value="HTH_Tnp_1"/>
    <property type="match status" value="1"/>
</dbReference>
<accession>A0A2X2BEG4</accession>
<dbReference type="Proteomes" id="UP000251485">
    <property type="component" value="Unassembled WGS sequence"/>
</dbReference>
<name>A0A2X2BEG4_PROMI</name>
<dbReference type="GO" id="GO:0003677">
    <property type="term" value="F:DNA binding"/>
    <property type="evidence" value="ECO:0007669"/>
    <property type="project" value="InterPro"/>
</dbReference>
<dbReference type="PANTHER" id="PTHR33609">
    <property type="entry name" value="LOW CALCIUM RESPONSE LOCUS PROTEIN S"/>
    <property type="match status" value="1"/>
</dbReference>
<proteinExistence type="inferred from homology"/>
<dbReference type="GO" id="GO:0006313">
    <property type="term" value="P:DNA transposition"/>
    <property type="evidence" value="ECO:0007669"/>
    <property type="project" value="InterPro"/>
</dbReference>
<keyword evidence="2" id="KW-0175">Coiled coil</keyword>
<comment type="similarity">
    <text evidence="1">Belongs to the transposase 8 family.</text>
</comment>
<dbReference type="EMBL" id="UAUE01000003">
    <property type="protein sequence ID" value="SPY94562.1"/>
    <property type="molecule type" value="Genomic_DNA"/>
</dbReference>
<sequence length="89" mass="10405">MKKARFTETQIVNILKLADSGMKVEDICRQNGISNTTYYNWKSKYGGMEANDIKRLKELEDENTKLKKLFAEVSLENHDMKELFAKKGW</sequence>
<dbReference type="InterPro" id="IPR002514">
    <property type="entry name" value="Transposase_8"/>
</dbReference>
<evidence type="ECO:0000313" key="3">
    <source>
        <dbReference type="EMBL" id="SPY94562.1"/>
    </source>
</evidence>
<gene>
    <name evidence="3" type="ORF">NCTC10975_00906</name>
</gene>
<dbReference type="InterPro" id="IPR052546">
    <property type="entry name" value="Transposase_8_domain"/>
</dbReference>
<evidence type="ECO:0000313" key="4">
    <source>
        <dbReference type="Proteomes" id="UP000251485"/>
    </source>
</evidence>